<reference evidence="6 7" key="1">
    <citation type="submission" date="2020-08" db="EMBL/GenBank/DDBJ databases">
        <title>Sequencing the genomes of 1000 actinobacteria strains.</title>
        <authorList>
            <person name="Klenk H.-P."/>
        </authorList>
    </citation>
    <scope>NUCLEOTIDE SEQUENCE [LARGE SCALE GENOMIC DNA]</scope>
    <source>
        <strain evidence="6 7">DSM 46659</strain>
    </source>
</reference>
<evidence type="ECO:0000313" key="6">
    <source>
        <dbReference type="EMBL" id="MBB6171948.1"/>
    </source>
</evidence>
<dbReference type="GO" id="GO:0032259">
    <property type="term" value="P:methylation"/>
    <property type="evidence" value="ECO:0007669"/>
    <property type="project" value="UniProtKB-KW"/>
</dbReference>
<accession>A0A7X0D578</accession>
<dbReference type="SUPFAM" id="SSF75217">
    <property type="entry name" value="alpha/beta knot"/>
    <property type="match status" value="1"/>
</dbReference>
<dbReference type="InterPro" id="IPR054578">
    <property type="entry name" value="SpoU_sub_bind-like_N"/>
</dbReference>
<keyword evidence="2 6" id="KW-0808">Transferase</keyword>
<feature type="region of interest" description="Disordered" evidence="3">
    <location>
        <begin position="1"/>
        <end position="43"/>
    </location>
</feature>
<dbReference type="Gene3D" id="3.40.1280.10">
    <property type="match status" value="1"/>
</dbReference>
<dbReference type="PANTHER" id="PTHR43191:SF2">
    <property type="entry name" value="RRNA METHYLTRANSFERASE 3, MITOCHONDRIAL"/>
    <property type="match status" value="1"/>
</dbReference>
<gene>
    <name evidence="6" type="ORF">HNR23_002008</name>
</gene>
<dbReference type="PANTHER" id="PTHR43191">
    <property type="entry name" value="RRNA METHYLTRANSFERASE 3"/>
    <property type="match status" value="1"/>
</dbReference>
<dbReference type="InterPro" id="IPR029026">
    <property type="entry name" value="tRNA_m1G_MTases_N"/>
</dbReference>
<dbReference type="SUPFAM" id="SSF55315">
    <property type="entry name" value="L30e-like"/>
    <property type="match status" value="1"/>
</dbReference>
<keyword evidence="7" id="KW-1185">Reference proteome</keyword>
<dbReference type="Pfam" id="PF00588">
    <property type="entry name" value="SpoU_methylase"/>
    <property type="match status" value="1"/>
</dbReference>
<evidence type="ECO:0000256" key="1">
    <source>
        <dbReference type="ARBA" id="ARBA00022603"/>
    </source>
</evidence>
<dbReference type="Gene3D" id="3.30.1330.30">
    <property type="match status" value="1"/>
</dbReference>
<dbReference type="InterPro" id="IPR051259">
    <property type="entry name" value="rRNA_Methyltransferase"/>
</dbReference>
<dbReference type="InterPro" id="IPR029028">
    <property type="entry name" value="Alpha/beta_knot_MTases"/>
</dbReference>
<evidence type="ECO:0000259" key="5">
    <source>
        <dbReference type="Pfam" id="PF22655"/>
    </source>
</evidence>
<evidence type="ECO:0000256" key="3">
    <source>
        <dbReference type="SAM" id="MobiDB-lite"/>
    </source>
</evidence>
<sequence length="314" mass="33634">MPDRHRRSGPQRAERPTPSRSPKKRADGPSTRDGQRSGRTLSVTTRNALFQQWEAMLTNRNKRQRLGQFLIQGVRPITLAVDHGWPLHHLLYPADRRLSDWARRMIGDSGAPAVRVDPDLLAELGERGSGTPELIAVGGLRDDAYDRLAVGTDFLGVAFDRPGFPGNIGTLVRSADAFGANGVIVTGHAADVYDPKSVRASTGSLFAVPVIRRPSPADVLDWVRAQRDRGVPIRVVGTDEGGATTVTACDLATPTLLVIGNETTGMAAGWREVCDEVVNIPIGGAASSLNAASAATLLLYEAARQRGFPAGIPR</sequence>
<evidence type="ECO:0000313" key="7">
    <source>
        <dbReference type="Proteomes" id="UP000546642"/>
    </source>
</evidence>
<dbReference type="Pfam" id="PF22655">
    <property type="entry name" value="SpoU_sub_bind_like"/>
    <property type="match status" value="1"/>
</dbReference>
<evidence type="ECO:0000259" key="4">
    <source>
        <dbReference type="Pfam" id="PF00588"/>
    </source>
</evidence>
<name>A0A7X0D578_9ACTN</name>
<dbReference type="InterPro" id="IPR029064">
    <property type="entry name" value="Ribosomal_eL30-like_sf"/>
</dbReference>
<dbReference type="RefSeq" id="WP_343070504.1">
    <property type="nucleotide sequence ID" value="NZ_JACHDS010000001.1"/>
</dbReference>
<comment type="caution">
    <text evidence="6">The sequence shown here is derived from an EMBL/GenBank/DDBJ whole genome shotgun (WGS) entry which is preliminary data.</text>
</comment>
<dbReference type="GO" id="GO:0008173">
    <property type="term" value="F:RNA methyltransferase activity"/>
    <property type="evidence" value="ECO:0007669"/>
    <property type="project" value="InterPro"/>
</dbReference>
<dbReference type="GO" id="GO:0003723">
    <property type="term" value="F:RNA binding"/>
    <property type="evidence" value="ECO:0007669"/>
    <property type="project" value="InterPro"/>
</dbReference>
<dbReference type="EMBL" id="JACHDS010000001">
    <property type="protein sequence ID" value="MBB6171948.1"/>
    <property type="molecule type" value="Genomic_DNA"/>
</dbReference>
<keyword evidence="1 6" id="KW-0489">Methyltransferase</keyword>
<evidence type="ECO:0000256" key="2">
    <source>
        <dbReference type="ARBA" id="ARBA00022679"/>
    </source>
</evidence>
<proteinExistence type="predicted"/>
<feature type="domain" description="tRNA/rRNA methyltransferase SpoU type" evidence="4">
    <location>
        <begin position="157"/>
        <end position="300"/>
    </location>
</feature>
<dbReference type="AlphaFoldDB" id="A0A7X0D578"/>
<dbReference type="InterPro" id="IPR001537">
    <property type="entry name" value="SpoU_MeTrfase"/>
</dbReference>
<dbReference type="Proteomes" id="UP000546642">
    <property type="component" value="Unassembled WGS sequence"/>
</dbReference>
<feature type="domain" description="SpoU L30e-like N-terminal" evidence="5">
    <location>
        <begin position="47"/>
        <end position="136"/>
    </location>
</feature>
<protein>
    <submittedName>
        <fullName evidence="6">TrmH family RNA methyltransferase</fullName>
    </submittedName>
</protein>
<dbReference type="GO" id="GO:0006396">
    <property type="term" value="P:RNA processing"/>
    <property type="evidence" value="ECO:0007669"/>
    <property type="project" value="InterPro"/>
</dbReference>
<organism evidence="6 7">
    <name type="scientific">Nocardiopsis mwathae</name>
    <dbReference type="NCBI Taxonomy" id="1472723"/>
    <lineage>
        <taxon>Bacteria</taxon>
        <taxon>Bacillati</taxon>
        <taxon>Actinomycetota</taxon>
        <taxon>Actinomycetes</taxon>
        <taxon>Streptosporangiales</taxon>
        <taxon>Nocardiopsidaceae</taxon>
        <taxon>Nocardiopsis</taxon>
    </lineage>
</organism>